<dbReference type="HOGENOM" id="CLU_365380_0_0_1"/>
<proteinExistence type="predicted"/>
<feature type="region of interest" description="Disordered" evidence="1">
    <location>
        <begin position="95"/>
        <end position="132"/>
    </location>
</feature>
<reference evidence="3" key="1">
    <citation type="journal article" date="2011" name="Nat. Genet.">
        <title>The Arabidopsis lyrata genome sequence and the basis of rapid genome size change.</title>
        <authorList>
            <person name="Hu T.T."/>
            <person name="Pattyn P."/>
            <person name="Bakker E.G."/>
            <person name="Cao J."/>
            <person name="Cheng J.-F."/>
            <person name="Clark R.M."/>
            <person name="Fahlgren N."/>
            <person name="Fawcett J.A."/>
            <person name="Grimwood J."/>
            <person name="Gundlach H."/>
            <person name="Haberer G."/>
            <person name="Hollister J.D."/>
            <person name="Ossowski S."/>
            <person name="Ottilar R.P."/>
            <person name="Salamov A.A."/>
            <person name="Schneeberger K."/>
            <person name="Spannagl M."/>
            <person name="Wang X."/>
            <person name="Yang L."/>
            <person name="Nasrallah M.E."/>
            <person name="Bergelson J."/>
            <person name="Carrington J.C."/>
            <person name="Gaut B.S."/>
            <person name="Schmutz J."/>
            <person name="Mayer K.F.X."/>
            <person name="Van de Peer Y."/>
            <person name="Grigoriev I.V."/>
            <person name="Nordborg M."/>
            <person name="Weigel D."/>
            <person name="Guo Y.-L."/>
        </authorList>
    </citation>
    <scope>NUCLEOTIDE SEQUENCE [LARGE SCALE GENOMIC DNA]</scope>
    <source>
        <strain evidence="3">cv. MN47</strain>
    </source>
</reference>
<dbReference type="STRING" id="81972.D7LN22"/>
<evidence type="ECO:0000313" key="3">
    <source>
        <dbReference type="Proteomes" id="UP000008694"/>
    </source>
</evidence>
<name>D7LN22_ARALL</name>
<dbReference type="PANTHER" id="PTHR31286:SF154">
    <property type="entry name" value="CCHC-TYPE DOMAIN-CONTAINING PROTEIN"/>
    <property type="match status" value="1"/>
</dbReference>
<dbReference type="AlphaFoldDB" id="D7LN22"/>
<dbReference type="EMBL" id="GL348717">
    <property type="protein sequence ID" value="EFH52051.1"/>
    <property type="molecule type" value="Genomic_DNA"/>
</dbReference>
<feature type="compositionally biased region" description="Basic residues" evidence="1">
    <location>
        <begin position="95"/>
        <end position="110"/>
    </location>
</feature>
<dbReference type="Proteomes" id="UP000008694">
    <property type="component" value="Unassembled WGS sequence"/>
</dbReference>
<dbReference type="eggNOG" id="KOG1075">
    <property type="taxonomic scope" value="Eukaryota"/>
</dbReference>
<dbReference type="InterPro" id="IPR040256">
    <property type="entry name" value="At4g02000-like"/>
</dbReference>
<evidence type="ECO:0000256" key="1">
    <source>
        <dbReference type="SAM" id="MobiDB-lite"/>
    </source>
</evidence>
<gene>
    <name evidence="2" type="ORF">ARALYDRAFT_665408</name>
</gene>
<sequence length="764" mass="86044">MESETFEKSTCEIMRVSPETERKETFEVAKVLVRVDLTKDLPSKVISGFSDGREVEIAVTYPWLPPRCSECKAFGHDYSRCPSRPFVVSSLKRRSNRSRSRQRIRNRSRQGRSPSHQVWQVKGGPEMGQSYDSSVPKVVNEVAVNEVAVNEVAVNEVAVETHSVAEDETRSANQILEWLAVGKYGQATSDAVVFTTQVEKPTSQGVTSQAVGKQIADEQETPFILVSRRRSGRKSVNADRISRAVPVGWNSFGNFDHHSTARIVVCWDPSVSLIVYQASAQLVTCDIFVPSLSVNLTVSFAYGQNLPLERVPLWEEMASLNANTPVNRFPWAVDSELFEAQAKGLPYTWWNNQEDSPASKKIDHALINHAWATAFSESFADFMEPIQSDHAACFFPCPFYAKLCAQALQVLPACCRSSRLSWFCLSCLDSSLHSRKLKLLLRKLNKRHYSGISERVKAQAAKIANIQRLLLTNPDAQAAREEHQERAIWQTLISAEKKFFRQKSRVIWLHLGDRNTTFFHKSVIGRAARNHIHFLSDHNDRRIADITEIKSFDASYFEGILGCTDLPLSPVFVNFLRDLLPFRCSEIQAHDLQKLVSHEEILAVRLSRTVKSMLKLKPLLKDFLQCEIGNGKSVSFWFVNWCGLGPLIDLLGASGPRQLRVHKDALVSHATLDGDWRMPAARSDAQQLFMAKLSSISPPNDLKGDDLFLWKRLSGKVSSKGSLFSICYNRQVDFSSCLLPHLAGAECKNLHQRHHHVFCSASFS</sequence>
<accession>D7LN22</accession>
<keyword evidence="3" id="KW-1185">Reference proteome</keyword>
<protein>
    <submittedName>
        <fullName evidence="2">Predicted protein</fullName>
    </submittedName>
</protein>
<dbReference type="Gramene" id="Al_scaffold_0005_1443">
    <property type="protein sequence ID" value="Al_scaffold_0005_1443"/>
    <property type="gene ID" value="Al_scaffold_0005_1443"/>
</dbReference>
<dbReference type="PANTHER" id="PTHR31286">
    <property type="entry name" value="GLYCINE-RICH CELL WALL STRUCTURAL PROTEIN 1.8-LIKE"/>
    <property type="match status" value="1"/>
</dbReference>
<evidence type="ECO:0000313" key="2">
    <source>
        <dbReference type="EMBL" id="EFH52051.1"/>
    </source>
</evidence>
<organism evidence="3">
    <name type="scientific">Arabidopsis lyrata subsp. lyrata</name>
    <name type="common">Lyre-leaved rock-cress</name>
    <dbReference type="NCBI Taxonomy" id="81972"/>
    <lineage>
        <taxon>Eukaryota</taxon>
        <taxon>Viridiplantae</taxon>
        <taxon>Streptophyta</taxon>
        <taxon>Embryophyta</taxon>
        <taxon>Tracheophyta</taxon>
        <taxon>Spermatophyta</taxon>
        <taxon>Magnoliopsida</taxon>
        <taxon>eudicotyledons</taxon>
        <taxon>Gunneridae</taxon>
        <taxon>Pentapetalae</taxon>
        <taxon>rosids</taxon>
        <taxon>malvids</taxon>
        <taxon>Brassicales</taxon>
        <taxon>Brassicaceae</taxon>
        <taxon>Camelineae</taxon>
        <taxon>Arabidopsis</taxon>
    </lineage>
</organism>